<dbReference type="AlphaFoldDB" id="A0A510WUZ3"/>
<dbReference type="GO" id="GO:0006508">
    <property type="term" value="P:proteolysis"/>
    <property type="evidence" value="ECO:0007669"/>
    <property type="project" value="UniProtKB-KW"/>
</dbReference>
<reference evidence="1 2" key="1">
    <citation type="submission" date="2019-07" db="EMBL/GenBank/DDBJ databases">
        <title>Whole genome shotgun sequence of Lactobacillus aviarius subsp. aviarius NBRC 102162.</title>
        <authorList>
            <person name="Hosoyama A."/>
            <person name="Uohara A."/>
            <person name="Ohji S."/>
            <person name="Ichikawa N."/>
        </authorList>
    </citation>
    <scope>NUCLEOTIDE SEQUENCE [LARGE SCALE GENOMIC DNA]</scope>
    <source>
        <strain evidence="1 2">NBRC 102162</strain>
    </source>
</reference>
<dbReference type="EMBL" id="BJUI01000022">
    <property type="protein sequence ID" value="GEK42451.1"/>
    <property type="molecule type" value="Genomic_DNA"/>
</dbReference>
<protein>
    <submittedName>
        <fullName evidence="1">CAAX amino protease</fullName>
    </submittedName>
</protein>
<dbReference type="InterPro" id="IPR011664">
    <property type="entry name" value="Abi_system_AbiD/AbiF-like"/>
</dbReference>
<evidence type="ECO:0000313" key="1">
    <source>
        <dbReference type="EMBL" id="GEK42451.1"/>
    </source>
</evidence>
<proteinExistence type="predicted"/>
<dbReference type="GO" id="GO:0008233">
    <property type="term" value="F:peptidase activity"/>
    <property type="evidence" value="ECO:0007669"/>
    <property type="project" value="UniProtKB-KW"/>
</dbReference>
<sequence length="354" mass="42372">MKYEYKNITGLLTLFKSRNMQGIDETNEKTYQKNINTIQTIGYYKLKQYGYPFYNRETLTYSNISFKQLVDRYYRDQALKQEIFQIITDIETAINNQIANVLGEPGPYDYLSFGKWCQKNSKNRFLKNKYMDKYSVKKEELDFLSKLQYKIKKSNFEDLIEFKRNDSGNFFPPVWLMVNTLTFGESIHIIKLMSRRKREIIANFFDLDVVTFIKWIDLLNLIRNICCHNGDLVDIKLKTNPIVPRKYRQYLNISNIDGESLPHNFSMVVCVLLELMKCINPKHKIYNIFYRLDKLCSMGKYDKNKLAQNIGFKDYYSMKRMIFSFYEYQTIKFFPNGNIYVVNNHQKDTSHHNM</sequence>
<gene>
    <name evidence="1" type="ORF">LAV01_12830</name>
</gene>
<accession>A0A510WUZ3</accession>
<keyword evidence="1" id="KW-0645">Protease</keyword>
<keyword evidence="2" id="KW-1185">Reference proteome</keyword>
<comment type="caution">
    <text evidence="1">The sequence shown here is derived from an EMBL/GenBank/DDBJ whole genome shotgun (WGS) entry which is preliminary data.</text>
</comment>
<dbReference type="Pfam" id="PF07751">
    <property type="entry name" value="Abi_2"/>
    <property type="match status" value="1"/>
</dbReference>
<dbReference type="GeneID" id="29934330"/>
<name>A0A510WUZ3_9LACO</name>
<evidence type="ECO:0000313" key="2">
    <source>
        <dbReference type="Proteomes" id="UP000321722"/>
    </source>
</evidence>
<dbReference type="Proteomes" id="UP000321722">
    <property type="component" value="Unassembled WGS sequence"/>
</dbReference>
<organism evidence="1 2">
    <name type="scientific">Ligilactobacillus aviarius</name>
    <dbReference type="NCBI Taxonomy" id="1606"/>
    <lineage>
        <taxon>Bacteria</taxon>
        <taxon>Bacillati</taxon>
        <taxon>Bacillota</taxon>
        <taxon>Bacilli</taxon>
        <taxon>Lactobacillales</taxon>
        <taxon>Lactobacillaceae</taxon>
        <taxon>Ligilactobacillus</taxon>
    </lineage>
</organism>
<dbReference type="RefSeq" id="WP_057827078.1">
    <property type="nucleotide sequence ID" value="NZ_BAAACL010000016.1"/>
</dbReference>
<keyword evidence="1" id="KW-0378">Hydrolase</keyword>